<evidence type="ECO:0000313" key="1">
    <source>
        <dbReference type="EMBL" id="MFK4754806.1"/>
    </source>
</evidence>
<sequence>ALEIDSGNPDLTIRWDTNLKYSAMYRLKQASDTLTADLNQDDGDRNFDQGLVSNRVDVLSEIDLTYNNLGVRVSGAGWYDQIYQQDTDNDSTTGNAASVDQTEFTDDTRDLHGQKAEILDAFLFGRFDMAGAPTIVRVGKHTQVYGETLFFGANGIAAAQGPVDAVKALSVPNTQFKELLMPVNQVSLQTQLNSAWTLGGYYQLSWKKNRLPASGSYFSTIDFLADGAEQLWLAPGFAATREDDLEARDSGQGGMQLRFTPRSIDAEFGFYAARYHDKTPQIYLTQFAFPPAVPAPTPTAYRWVYPEDIQTLGTSVSTLVGDANVAAEVSMRSNMPLVSTGQADVMGAGDNRDNPLYAVGRTAHANVSMIYSFTGGALFDNAFLVGEIGWNRLLKVTDNPDALDPGAERDALGLRLTLEPAIYQVLSGLDLTIPMGLGYNPKGKSAVLTSFNGGADKGGDVSIGLKGDYRRLLRMSLTYNHYFGTEKTSLRSETSGYVQNYGQALKDRDYLSVSAEYSF</sequence>
<proteinExistence type="predicted"/>
<dbReference type="InterPro" id="IPR010727">
    <property type="entry name" value="DUF1302"/>
</dbReference>
<gene>
    <name evidence="1" type="ORF">WG929_20605</name>
</gene>
<dbReference type="EMBL" id="JBBKTX010000046">
    <property type="protein sequence ID" value="MFK4754806.1"/>
    <property type="molecule type" value="Genomic_DNA"/>
</dbReference>
<name>A0ABW8NPK2_9GAMM</name>
<accession>A0ABW8NPK2</accession>
<comment type="caution">
    <text evidence="1">The sequence shown here is derived from an EMBL/GenBank/DDBJ whole genome shotgun (WGS) entry which is preliminary data.</text>
</comment>
<protein>
    <submittedName>
        <fullName evidence="1">DUF1302 domain-containing protein</fullName>
    </submittedName>
</protein>
<organism evidence="1 2">
    <name type="scientific">Oceanobacter antarcticus</name>
    <dbReference type="NCBI Taxonomy" id="3133425"/>
    <lineage>
        <taxon>Bacteria</taxon>
        <taxon>Pseudomonadati</taxon>
        <taxon>Pseudomonadota</taxon>
        <taxon>Gammaproteobacteria</taxon>
        <taxon>Oceanospirillales</taxon>
        <taxon>Oceanospirillaceae</taxon>
        <taxon>Oceanobacter</taxon>
    </lineage>
</organism>
<dbReference type="Pfam" id="PF06980">
    <property type="entry name" value="DUF1302"/>
    <property type="match status" value="1"/>
</dbReference>
<dbReference type="Proteomes" id="UP001620597">
    <property type="component" value="Unassembled WGS sequence"/>
</dbReference>
<feature type="non-terminal residue" evidence="1">
    <location>
        <position position="1"/>
    </location>
</feature>
<keyword evidence="2" id="KW-1185">Reference proteome</keyword>
<evidence type="ECO:0000313" key="2">
    <source>
        <dbReference type="Proteomes" id="UP001620597"/>
    </source>
</evidence>
<dbReference type="RefSeq" id="WP_416207585.1">
    <property type="nucleotide sequence ID" value="NZ_JBBKTX010000046.1"/>
</dbReference>
<reference evidence="1 2" key="1">
    <citation type="submission" date="2024-03" db="EMBL/GenBank/DDBJ databases">
        <title>High-quality draft genome sequence of Oceanobacter sp. wDCs-4.</title>
        <authorList>
            <person name="Dong C."/>
        </authorList>
    </citation>
    <scope>NUCLEOTIDE SEQUENCE [LARGE SCALE GENOMIC DNA]</scope>
    <source>
        <strain evidence="2">wDCs-4</strain>
    </source>
</reference>